<protein>
    <recommendedName>
        <fullName evidence="3">Regulatory protein RecX</fullName>
    </recommendedName>
</protein>
<gene>
    <name evidence="7" type="ORF">O6P43_013502</name>
</gene>
<dbReference type="PANTHER" id="PTHR33602">
    <property type="entry name" value="REGULATORY PROTEIN RECX FAMILY PROTEIN"/>
    <property type="match status" value="1"/>
</dbReference>
<dbReference type="AlphaFoldDB" id="A0AAD7LSR8"/>
<evidence type="ECO:0000256" key="2">
    <source>
        <dbReference type="ARBA" id="ARBA00009695"/>
    </source>
</evidence>
<dbReference type="Pfam" id="PF02631">
    <property type="entry name" value="RecX_HTH2"/>
    <property type="match status" value="1"/>
</dbReference>
<sequence length="457" mass="52666">MANLAGNSGFRISSQLQFRVFSIPRVARKSQIMCLKRREHSSSFPVRYIPKKSSKVEISETPLPRKSLEENKYRVKELKINVKDHGSSVQKTFAYDYKGQNQNQRPNNLVFVDEEQDCEQMGDPVDAEELNKRNVRDGCEQYQFQGERYMQDQGKLANESPVMRVVRESQITLLDSGYNNSSDPAMYICKKASKLEMSESSLPKKSLEENKYSDLLDVCASTIKIRNFGKSVQRRIYYDQKSQNQNDVSNNLFFDDGAPGCEQLGVPEETVEEFSIDQSSDCCEEDLLQAVKPMQDAEKLATGLLAKRALTVVELRKKLHLKRFSSNTVEAVINKFQNRGLINDKLYAEAFCRSRWSSSSWGPRRIKQALFNKGVSQVNAEEAVNLVFKESECGEDKELKFGLSKHSMDHLYVQASKQWLRNQNLSRERRKSRIVQWLQYRGFGWDVISYILKKLDT</sequence>
<comment type="caution">
    <text evidence="7">The sequence shown here is derived from an EMBL/GenBank/DDBJ whole genome shotgun (WGS) entry which is preliminary data.</text>
</comment>
<dbReference type="InterPro" id="IPR003783">
    <property type="entry name" value="Regulatory_RecX"/>
</dbReference>
<dbReference type="EMBL" id="JARAOO010000006">
    <property type="protein sequence ID" value="KAJ7963563.1"/>
    <property type="molecule type" value="Genomic_DNA"/>
</dbReference>
<dbReference type="Gene3D" id="1.10.10.10">
    <property type="entry name" value="Winged helix-like DNA-binding domain superfamily/Winged helix DNA-binding domain"/>
    <property type="match status" value="3"/>
</dbReference>
<organism evidence="7 8">
    <name type="scientific">Quillaja saponaria</name>
    <name type="common">Soap bark tree</name>
    <dbReference type="NCBI Taxonomy" id="32244"/>
    <lineage>
        <taxon>Eukaryota</taxon>
        <taxon>Viridiplantae</taxon>
        <taxon>Streptophyta</taxon>
        <taxon>Embryophyta</taxon>
        <taxon>Tracheophyta</taxon>
        <taxon>Spermatophyta</taxon>
        <taxon>Magnoliopsida</taxon>
        <taxon>eudicotyledons</taxon>
        <taxon>Gunneridae</taxon>
        <taxon>Pentapetalae</taxon>
        <taxon>rosids</taxon>
        <taxon>fabids</taxon>
        <taxon>Fabales</taxon>
        <taxon>Quillajaceae</taxon>
        <taxon>Quillaja</taxon>
    </lineage>
</organism>
<dbReference type="InterPro" id="IPR053924">
    <property type="entry name" value="RecX_HTH_2nd"/>
</dbReference>
<dbReference type="InterPro" id="IPR053925">
    <property type="entry name" value="RecX_HTH_3rd"/>
</dbReference>
<evidence type="ECO:0000256" key="3">
    <source>
        <dbReference type="ARBA" id="ARBA00018111"/>
    </source>
</evidence>
<comment type="similarity">
    <text evidence="2">Belongs to the RecX family.</text>
</comment>
<evidence type="ECO:0000256" key="4">
    <source>
        <dbReference type="ARBA" id="ARBA00022490"/>
    </source>
</evidence>
<dbReference type="HAMAP" id="MF_01114">
    <property type="entry name" value="RecX"/>
    <property type="match status" value="1"/>
</dbReference>
<name>A0AAD7LSR8_QUISA</name>
<dbReference type="GO" id="GO:0006282">
    <property type="term" value="P:regulation of DNA repair"/>
    <property type="evidence" value="ECO:0007669"/>
    <property type="project" value="InterPro"/>
</dbReference>
<dbReference type="Proteomes" id="UP001163823">
    <property type="component" value="Chromosome 6"/>
</dbReference>
<evidence type="ECO:0000256" key="1">
    <source>
        <dbReference type="ARBA" id="ARBA00004496"/>
    </source>
</evidence>
<keyword evidence="4" id="KW-0963">Cytoplasm</keyword>
<proteinExistence type="inferred from homology"/>
<keyword evidence="8" id="KW-1185">Reference proteome</keyword>
<dbReference type="Pfam" id="PF21981">
    <property type="entry name" value="RecX_HTH3"/>
    <property type="match status" value="1"/>
</dbReference>
<evidence type="ECO:0000313" key="7">
    <source>
        <dbReference type="EMBL" id="KAJ7963563.1"/>
    </source>
</evidence>
<comment type="subcellular location">
    <subcellularLocation>
        <location evidence="1">Cytoplasm</location>
    </subcellularLocation>
</comment>
<dbReference type="GO" id="GO:0005737">
    <property type="term" value="C:cytoplasm"/>
    <property type="evidence" value="ECO:0007669"/>
    <property type="project" value="UniProtKB-SubCell"/>
</dbReference>
<dbReference type="PANTHER" id="PTHR33602:SF1">
    <property type="entry name" value="REGULATORY PROTEIN RECX FAMILY PROTEIN"/>
    <property type="match status" value="1"/>
</dbReference>
<evidence type="ECO:0000259" key="5">
    <source>
        <dbReference type="Pfam" id="PF02631"/>
    </source>
</evidence>
<accession>A0AAD7LSR8</accession>
<feature type="domain" description="RecX third three-helical" evidence="6">
    <location>
        <begin position="409"/>
        <end position="452"/>
    </location>
</feature>
<feature type="domain" description="RecX second three-helical" evidence="5">
    <location>
        <begin position="343"/>
        <end position="383"/>
    </location>
</feature>
<evidence type="ECO:0000259" key="6">
    <source>
        <dbReference type="Pfam" id="PF21981"/>
    </source>
</evidence>
<dbReference type="KEGG" id="qsa:O6P43_013502"/>
<reference evidence="7" key="1">
    <citation type="journal article" date="2023" name="Science">
        <title>Elucidation of the pathway for biosynthesis of saponin adjuvants from the soapbark tree.</title>
        <authorList>
            <person name="Reed J."/>
            <person name="Orme A."/>
            <person name="El-Demerdash A."/>
            <person name="Owen C."/>
            <person name="Martin L.B.B."/>
            <person name="Misra R.C."/>
            <person name="Kikuchi S."/>
            <person name="Rejzek M."/>
            <person name="Martin A.C."/>
            <person name="Harkess A."/>
            <person name="Leebens-Mack J."/>
            <person name="Louveau T."/>
            <person name="Stephenson M.J."/>
            <person name="Osbourn A."/>
        </authorList>
    </citation>
    <scope>NUCLEOTIDE SEQUENCE</scope>
    <source>
        <strain evidence="7">S10</strain>
    </source>
</reference>
<dbReference type="InterPro" id="IPR036388">
    <property type="entry name" value="WH-like_DNA-bd_sf"/>
</dbReference>
<evidence type="ECO:0000313" key="8">
    <source>
        <dbReference type="Proteomes" id="UP001163823"/>
    </source>
</evidence>